<dbReference type="EC" id="6.3.2.10" evidence="10 11"/>
<dbReference type="AlphaFoldDB" id="A0A0P1J6L9"/>
<dbReference type="InterPro" id="IPR004101">
    <property type="entry name" value="Mur_ligase_C"/>
</dbReference>
<dbReference type="Pfam" id="PF01225">
    <property type="entry name" value="Mur_ligase"/>
    <property type="match status" value="1"/>
</dbReference>
<keyword evidence="6 10" id="KW-0133">Cell shape</keyword>
<proteinExistence type="inferred from homology"/>
<evidence type="ECO:0000256" key="8">
    <source>
        <dbReference type="ARBA" id="ARBA00023306"/>
    </source>
</evidence>
<evidence type="ECO:0000259" key="13">
    <source>
        <dbReference type="Pfam" id="PF02875"/>
    </source>
</evidence>
<evidence type="ECO:0000256" key="2">
    <source>
        <dbReference type="ARBA" id="ARBA00022598"/>
    </source>
</evidence>
<keyword evidence="3 10" id="KW-0132">Cell division</keyword>
<dbReference type="InterPro" id="IPR051046">
    <property type="entry name" value="MurCDEF_CellWall_CoF430Synth"/>
</dbReference>
<dbReference type="Gene3D" id="3.40.1190.10">
    <property type="entry name" value="Mur-like, catalytic domain"/>
    <property type="match status" value="1"/>
</dbReference>
<dbReference type="EMBL" id="CYUE01000012">
    <property type="protein sequence ID" value="CUK25522.1"/>
    <property type="molecule type" value="Genomic_DNA"/>
</dbReference>
<dbReference type="OrthoDB" id="9800958at2"/>
<dbReference type="InterPro" id="IPR013221">
    <property type="entry name" value="Mur_ligase_cen"/>
</dbReference>
<dbReference type="InterPro" id="IPR036565">
    <property type="entry name" value="Mur-like_cat_sf"/>
</dbReference>
<evidence type="ECO:0000256" key="3">
    <source>
        <dbReference type="ARBA" id="ARBA00022618"/>
    </source>
</evidence>
<feature type="domain" description="Mur ligase N-terminal catalytic" evidence="12">
    <location>
        <begin position="24"/>
        <end position="70"/>
    </location>
</feature>
<dbReference type="NCBIfam" id="TIGR01143">
    <property type="entry name" value="murF"/>
    <property type="match status" value="1"/>
</dbReference>
<evidence type="ECO:0000313" key="16">
    <source>
        <dbReference type="Proteomes" id="UP000051184"/>
    </source>
</evidence>
<comment type="catalytic activity">
    <reaction evidence="10 11">
        <text>D-alanyl-D-alanine + UDP-N-acetyl-alpha-D-muramoyl-L-alanyl-gamma-D-glutamyl-meso-2,6-diaminopimelate + ATP = UDP-N-acetyl-alpha-D-muramoyl-L-alanyl-gamma-D-glutamyl-meso-2,6-diaminopimeloyl-D-alanyl-D-alanine + ADP + phosphate + H(+)</text>
        <dbReference type="Rhea" id="RHEA:28374"/>
        <dbReference type="ChEBI" id="CHEBI:15378"/>
        <dbReference type="ChEBI" id="CHEBI:30616"/>
        <dbReference type="ChEBI" id="CHEBI:43474"/>
        <dbReference type="ChEBI" id="CHEBI:57822"/>
        <dbReference type="ChEBI" id="CHEBI:61386"/>
        <dbReference type="ChEBI" id="CHEBI:83905"/>
        <dbReference type="ChEBI" id="CHEBI:456216"/>
        <dbReference type="EC" id="6.3.2.10"/>
    </reaction>
</comment>
<dbReference type="UniPathway" id="UPA00219"/>
<dbReference type="STRING" id="1715691.TA5113_02611"/>
<dbReference type="SUPFAM" id="SSF63418">
    <property type="entry name" value="MurE/MurF N-terminal domain"/>
    <property type="match status" value="1"/>
</dbReference>
<protein>
    <recommendedName>
        <fullName evidence="10 11">UDP-N-acetylmuramoyl-tripeptide--D-alanyl-D-alanine ligase</fullName>
        <ecNumber evidence="10 11">6.3.2.10</ecNumber>
    </recommendedName>
    <alternativeName>
        <fullName evidence="10">D-alanyl-D-alanine-adding enzyme</fullName>
    </alternativeName>
</protein>
<dbReference type="Proteomes" id="UP000051184">
    <property type="component" value="Unassembled WGS sequence"/>
</dbReference>
<organism evidence="15 16">
    <name type="scientific">Cognatishimia activa</name>
    <dbReference type="NCBI Taxonomy" id="1715691"/>
    <lineage>
        <taxon>Bacteria</taxon>
        <taxon>Pseudomonadati</taxon>
        <taxon>Pseudomonadota</taxon>
        <taxon>Alphaproteobacteria</taxon>
        <taxon>Rhodobacterales</taxon>
        <taxon>Paracoccaceae</taxon>
        <taxon>Cognatishimia</taxon>
    </lineage>
</organism>
<dbReference type="PANTHER" id="PTHR43024">
    <property type="entry name" value="UDP-N-ACETYLMURAMOYL-TRIPEPTIDE--D-ALANYL-D-ALANINE LIGASE"/>
    <property type="match status" value="1"/>
</dbReference>
<sequence length="481" mass="50656">MSLWTAAEAAKATSGQAIGEWTCEGVSIDTRTIEQGDLFVALKAARDGHDFVAQALEKGAGAALVTHRPDGVSEEAPLLLVDDVLTALENLGKAARSRMKGKVVAVTGSVGKTSTKEMLRTVLSGQGKTHASVASYNNHWGVPLTLARMPADTDLAIIEIGMNHPGEIAPLVAFARPHVAVVTTVAPAHLAAFENIEGIAKEKGSIYSGLENGGVAIFNNDLEVTEILKDIASQYADTLVGFGEAETSDVCLSNVTISDTTTVGAARIFDEGYLFKVAVPGRHYAMNAMSVLATVKALDLDMAIAIADLGQWAPGAGRGLRKVISLDLADPSATIELIDDAYNANPASMAASLEVLAGADVKNDRGRISQGRRIAYLADMGELGETEVQIHQSLAKLPSIDEIDRVHCIGPLMRNLYEALPLQKRGRWTEDAAEMVTGIAKDLDAGDVIMAKGSLSMGMARVVDAIEKLGHPAPKVNEGTS</sequence>
<dbReference type="InterPro" id="IPR005863">
    <property type="entry name" value="UDP-N-AcMur_synth"/>
</dbReference>
<evidence type="ECO:0000256" key="10">
    <source>
        <dbReference type="HAMAP-Rule" id="MF_02019"/>
    </source>
</evidence>
<dbReference type="InterPro" id="IPR036615">
    <property type="entry name" value="Mur_ligase_C_dom_sf"/>
</dbReference>
<dbReference type="Pfam" id="PF02875">
    <property type="entry name" value="Mur_ligase_C"/>
    <property type="match status" value="1"/>
</dbReference>
<comment type="pathway">
    <text evidence="10 11">Cell wall biogenesis; peptidoglycan biosynthesis.</text>
</comment>
<dbReference type="GO" id="GO:0009252">
    <property type="term" value="P:peptidoglycan biosynthetic process"/>
    <property type="evidence" value="ECO:0007669"/>
    <property type="project" value="UniProtKB-UniRule"/>
</dbReference>
<dbReference type="InterPro" id="IPR035911">
    <property type="entry name" value="MurE/MurF_N"/>
</dbReference>
<dbReference type="GO" id="GO:0047480">
    <property type="term" value="F:UDP-N-acetylmuramoyl-tripeptide-D-alanyl-D-alanine ligase activity"/>
    <property type="evidence" value="ECO:0007669"/>
    <property type="project" value="UniProtKB-UniRule"/>
</dbReference>
<keyword evidence="5 10" id="KW-0067">ATP-binding</keyword>
<evidence type="ECO:0000256" key="7">
    <source>
        <dbReference type="ARBA" id="ARBA00022984"/>
    </source>
</evidence>
<dbReference type="PANTHER" id="PTHR43024:SF1">
    <property type="entry name" value="UDP-N-ACETYLMURAMOYL-TRIPEPTIDE--D-ALANYL-D-ALANINE LIGASE"/>
    <property type="match status" value="1"/>
</dbReference>
<dbReference type="Gene3D" id="3.40.1390.10">
    <property type="entry name" value="MurE/MurF, N-terminal domain"/>
    <property type="match status" value="1"/>
</dbReference>
<reference evidence="16" key="1">
    <citation type="submission" date="2015-09" db="EMBL/GenBank/DDBJ databases">
        <authorList>
            <person name="Rodrigo-Torres Lidia"/>
            <person name="Arahal R.David."/>
        </authorList>
    </citation>
    <scope>NUCLEOTIDE SEQUENCE [LARGE SCALE GENOMIC DNA]</scope>
    <source>
        <strain evidence="16">CECT 5114</strain>
    </source>
</reference>
<dbReference type="GO" id="GO:0051301">
    <property type="term" value="P:cell division"/>
    <property type="evidence" value="ECO:0007669"/>
    <property type="project" value="UniProtKB-KW"/>
</dbReference>
<evidence type="ECO:0000256" key="6">
    <source>
        <dbReference type="ARBA" id="ARBA00022960"/>
    </source>
</evidence>
<evidence type="ECO:0000259" key="14">
    <source>
        <dbReference type="Pfam" id="PF08245"/>
    </source>
</evidence>
<comment type="similarity">
    <text evidence="10">Belongs to the MurCDEF family. MurF subfamily.</text>
</comment>
<evidence type="ECO:0000256" key="11">
    <source>
        <dbReference type="RuleBase" id="RU004136"/>
    </source>
</evidence>
<dbReference type="Gene3D" id="3.90.190.20">
    <property type="entry name" value="Mur ligase, C-terminal domain"/>
    <property type="match status" value="1"/>
</dbReference>
<keyword evidence="4 10" id="KW-0547">Nucleotide-binding</keyword>
<dbReference type="GO" id="GO:0008766">
    <property type="term" value="F:UDP-N-acetylmuramoylalanyl-D-glutamyl-2,6-diaminopimelate-D-alanyl-D-alanine ligase activity"/>
    <property type="evidence" value="ECO:0007669"/>
    <property type="project" value="RHEA"/>
</dbReference>
<dbReference type="GO" id="GO:0008360">
    <property type="term" value="P:regulation of cell shape"/>
    <property type="evidence" value="ECO:0007669"/>
    <property type="project" value="UniProtKB-KW"/>
</dbReference>
<evidence type="ECO:0000256" key="9">
    <source>
        <dbReference type="ARBA" id="ARBA00023316"/>
    </source>
</evidence>
<feature type="domain" description="Mur ligase C-terminal" evidence="13">
    <location>
        <begin position="334"/>
        <end position="454"/>
    </location>
</feature>
<dbReference type="GO" id="GO:0071555">
    <property type="term" value="P:cell wall organization"/>
    <property type="evidence" value="ECO:0007669"/>
    <property type="project" value="UniProtKB-KW"/>
</dbReference>
<keyword evidence="1 10" id="KW-0963">Cytoplasm</keyword>
<name>A0A0P1J6L9_9RHOB</name>
<keyword evidence="8 10" id="KW-0131">Cell cycle</keyword>
<dbReference type="RefSeq" id="WP_058314470.1">
    <property type="nucleotide sequence ID" value="NZ_CYTO01000024.1"/>
</dbReference>
<dbReference type="SUPFAM" id="SSF53623">
    <property type="entry name" value="MurD-like peptide ligases, catalytic domain"/>
    <property type="match status" value="1"/>
</dbReference>
<comment type="function">
    <text evidence="10 11">Involved in cell wall formation. Catalyzes the final step in the synthesis of UDP-N-acetylmuramoyl-pentapeptide, the precursor of murein.</text>
</comment>
<keyword evidence="16" id="KW-1185">Reference proteome</keyword>
<accession>A0A0P1J6L9</accession>
<keyword evidence="9 10" id="KW-0961">Cell wall biogenesis/degradation</keyword>
<dbReference type="InterPro" id="IPR000713">
    <property type="entry name" value="Mur_ligase_N"/>
</dbReference>
<dbReference type="Pfam" id="PF08245">
    <property type="entry name" value="Mur_ligase_M"/>
    <property type="match status" value="1"/>
</dbReference>
<gene>
    <name evidence="10 15" type="primary">murF</name>
    <name evidence="15" type="ORF">TA5114_01321</name>
</gene>
<keyword evidence="7 10" id="KW-0573">Peptidoglycan synthesis</keyword>
<feature type="binding site" evidence="10">
    <location>
        <begin position="108"/>
        <end position="114"/>
    </location>
    <ligand>
        <name>ATP</name>
        <dbReference type="ChEBI" id="CHEBI:30616"/>
    </ligand>
</feature>
<dbReference type="GO" id="GO:0005737">
    <property type="term" value="C:cytoplasm"/>
    <property type="evidence" value="ECO:0007669"/>
    <property type="project" value="UniProtKB-SubCell"/>
</dbReference>
<evidence type="ECO:0000256" key="5">
    <source>
        <dbReference type="ARBA" id="ARBA00022840"/>
    </source>
</evidence>
<evidence type="ECO:0000313" key="15">
    <source>
        <dbReference type="EMBL" id="CUK25522.1"/>
    </source>
</evidence>
<evidence type="ECO:0000259" key="12">
    <source>
        <dbReference type="Pfam" id="PF01225"/>
    </source>
</evidence>
<comment type="subcellular location">
    <subcellularLocation>
        <location evidence="10 11">Cytoplasm</location>
    </subcellularLocation>
</comment>
<evidence type="ECO:0000256" key="1">
    <source>
        <dbReference type="ARBA" id="ARBA00022490"/>
    </source>
</evidence>
<dbReference type="HAMAP" id="MF_02019">
    <property type="entry name" value="MurF"/>
    <property type="match status" value="1"/>
</dbReference>
<dbReference type="SUPFAM" id="SSF53244">
    <property type="entry name" value="MurD-like peptide ligases, peptide-binding domain"/>
    <property type="match status" value="1"/>
</dbReference>
<evidence type="ECO:0000256" key="4">
    <source>
        <dbReference type="ARBA" id="ARBA00022741"/>
    </source>
</evidence>
<feature type="domain" description="Mur ligase central" evidence="14">
    <location>
        <begin position="106"/>
        <end position="294"/>
    </location>
</feature>
<keyword evidence="2 10" id="KW-0436">Ligase</keyword>
<dbReference type="GO" id="GO:0005524">
    <property type="term" value="F:ATP binding"/>
    <property type="evidence" value="ECO:0007669"/>
    <property type="project" value="UniProtKB-UniRule"/>
</dbReference>